<evidence type="ECO:0000259" key="6">
    <source>
        <dbReference type="Pfam" id="PF08543"/>
    </source>
</evidence>
<protein>
    <recommendedName>
        <fullName evidence="1">pyridoxal kinase</fullName>
        <ecNumber evidence="1">2.7.1.35</ecNumber>
    </recommendedName>
</protein>
<reference evidence="7 8" key="1">
    <citation type="submission" date="2011-04" db="EMBL/GenBank/DDBJ databases">
        <authorList>
            <person name="Harkins D.M."/>
            <person name="Madupu R."/>
            <person name="Durkin A.S."/>
            <person name="Torralba M."/>
            <person name="Methe B."/>
            <person name="Sutton G.G."/>
            <person name="Nelson K.E."/>
        </authorList>
    </citation>
    <scope>NUCLEOTIDE SEQUENCE [LARGE SCALE GENOMIC DNA]</scope>
    <source>
        <strain evidence="7 8">UPII 199-6</strain>
    </source>
</reference>
<dbReference type="Proteomes" id="UP000004018">
    <property type="component" value="Unassembled WGS sequence"/>
</dbReference>
<comment type="caution">
    <text evidence="7">The sequence shown here is derived from an EMBL/GenBank/DDBJ whole genome shotgun (WGS) entry which is preliminary data.</text>
</comment>
<dbReference type="NCBIfam" id="NF005491">
    <property type="entry name" value="PRK07105.1"/>
    <property type="match status" value="1"/>
</dbReference>
<gene>
    <name evidence="7" type="ORF">HMPREF1039_0878</name>
</gene>
<keyword evidence="8" id="KW-1185">Reference proteome</keyword>
<organism evidence="7 8">
    <name type="scientific">Megasphaera lornae</name>
    <dbReference type="NCBI Taxonomy" id="1000568"/>
    <lineage>
        <taxon>Bacteria</taxon>
        <taxon>Bacillati</taxon>
        <taxon>Bacillota</taxon>
        <taxon>Negativicutes</taxon>
        <taxon>Veillonellales</taxon>
        <taxon>Veillonellaceae</taxon>
        <taxon>Megasphaera</taxon>
    </lineage>
</organism>
<name>A0ABP2L317_9FIRM</name>
<dbReference type="GO" id="GO:0008478">
    <property type="term" value="F:pyridoxal kinase activity"/>
    <property type="evidence" value="ECO:0007669"/>
    <property type="project" value="UniProtKB-EC"/>
</dbReference>
<dbReference type="EMBL" id="AFIJ01000038">
    <property type="protein sequence ID" value="EGL39381.1"/>
    <property type="molecule type" value="Genomic_DNA"/>
</dbReference>
<evidence type="ECO:0000256" key="3">
    <source>
        <dbReference type="ARBA" id="ARBA00022741"/>
    </source>
</evidence>
<keyword evidence="3" id="KW-0547">Nucleotide-binding</keyword>
<feature type="domain" description="Pyridoxamine kinase/Phosphomethylpyrimidine kinase" evidence="6">
    <location>
        <begin position="21"/>
        <end position="259"/>
    </location>
</feature>
<evidence type="ECO:0000256" key="1">
    <source>
        <dbReference type="ARBA" id="ARBA00012104"/>
    </source>
</evidence>
<keyword evidence="4 7" id="KW-0418">Kinase</keyword>
<evidence type="ECO:0000313" key="7">
    <source>
        <dbReference type="EMBL" id="EGL39381.1"/>
    </source>
</evidence>
<accession>A0ABP2L317</accession>
<evidence type="ECO:0000256" key="2">
    <source>
        <dbReference type="ARBA" id="ARBA00022679"/>
    </source>
</evidence>
<dbReference type="EC" id="2.7.1.35" evidence="1"/>
<dbReference type="Pfam" id="PF08543">
    <property type="entry name" value="Phos_pyr_kin"/>
    <property type="match status" value="1"/>
</dbReference>
<evidence type="ECO:0000256" key="4">
    <source>
        <dbReference type="ARBA" id="ARBA00022777"/>
    </source>
</evidence>
<dbReference type="InterPro" id="IPR004625">
    <property type="entry name" value="PyrdxlKinase"/>
</dbReference>
<dbReference type="PANTHER" id="PTHR10534">
    <property type="entry name" value="PYRIDOXAL KINASE"/>
    <property type="match status" value="1"/>
</dbReference>
<dbReference type="RefSeq" id="WP_007391547.1">
    <property type="nucleotide sequence ID" value="NZ_AFIJ01000038.1"/>
</dbReference>
<dbReference type="InterPro" id="IPR029056">
    <property type="entry name" value="Ribokinase-like"/>
</dbReference>
<dbReference type="InterPro" id="IPR013749">
    <property type="entry name" value="PM/HMP-P_kinase-1"/>
</dbReference>
<dbReference type="SUPFAM" id="SSF53613">
    <property type="entry name" value="Ribokinase-like"/>
    <property type="match status" value="1"/>
</dbReference>
<keyword evidence="2 7" id="KW-0808">Transferase</keyword>
<dbReference type="Gene3D" id="3.40.1190.20">
    <property type="match status" value="1"/>
</dbReference>
<keyword evidence="5" id="KW-0067">ATP-binding</keyword>
<evidence type="ECO:0000313" key="8">
    <source>
        <dbReference type="Proteomes" id="UP000004018"/>
    </source>
</evidence>
<dbReference type="CDD" id="cd01173">
    <property type="entry name" value="pyridoxal_pyridoxamine_kinase"/>
    <property type="match status" value="1"/>
</dbReference>
<sequence length="281" mass="31072">MSTKRVLAIHDLCSFGRCSLTAAIPVISAMGIQVCPFPTALFSNNLTYGTFTCTDCTPDMPQFMAQWQKLGYTYDAVYSGFLGNAEQISLVIEAINRFHRTDTVIIVDPAMADDGKLYPVFTGKIVTSMRTLVQKADVITPNYTEATMLLNEPYTPQAPTTKKIQRLCKDLTTLGPSQVIITSVPCDHDKLKVVCYNARTMIYDEYVIPRIPFATCGTGDIFTSVVTGALLQNKSLSATIRWAADFVSYAINYTYKAGTDSREGVQLEPCLSYLRGLQQQN</sequence>
<dbReference type="PANTHER" id="PTHR10534:SF2">
    <property type="entry name" value="PYRIDOXAL KINASE"/>
    <property type="match status" value="1"/>
</dbReference>
<evidence type="ECO:0000256" key="5">
    <source>
        <dbReference type="ARBA" id="ARBA00022840"/>
    </source>
</evidence>
<proteinExistence type="predicted"/>